<feature type="region of interest" description="Disordered" evidence="1">
    <location>
        <begin position="90"/>
        <end position="111"/>
    </location>
</feature>
<accession>A0A9P7CGH6</accession>
<reference evidence="2" key="1">
    <citation type="journal article" date="2020" name="Microb. Genom.">
        <title>Genetic diversity of clinical and environmental Mucorales isolates obtained from an investigation of mucormycosis cases among solid organ transplant recipients.</title>
        <authorList>
            <person name="Nguyen M.H."/>
            <person name="Kaul D."/>
            <person name="Muto C."/>
            <person name="Cheng S.J."/>
            <person name="Richter R.A."/>
            <person name="Bruno V.M."/>
            <person name="Liu G."/>
            <person name="Beyhan S."/>
            <person name="Sundermann A.J."/>
            <person name="Mounaud S."/>
            <person name="Pasculle A.W."/>
            <person name="Nierman W.C."/>
            <person name="Driscoll E."/>
            <person name="Cumbie R."/>
            <person name="Clancy C.J."/>
            <person name="Dupont C.L."/>
        </authorList>
    </citation>
    <scope>NUCLEOTIDE SEQUENCE</scope>
    <source>
        <strain evidence="2">GL16</strain>
    </source>
</reference>
<protein>
    <submittedName>
        <fullName evidence="2">Uncharacterized protein</fullName>
    </submittedName>
</protein>
<sequence length="111" mass="12779">MGRKTTLIPDTPSIKYLKSQQSNPTMYNNFIELRDYAKHFQNKNSGRISWKQCFKQSHEEKKAVIMEFSTSESLRSHYNKRIKPFTTSTIPSTIPITSTGTMPSTNTCEIP</sequence>
<proteinExistence type="predicted"/>
<evidence type="ECO:0000256" key="1">
    <source>
        <dbReference type="SAM" id="MobiDB-lite"/>
    </source>
</evidence>
<organism evidence="2 3">
    <name type="scientific">Rhizopus oryzae</name>
    <name type="common">Mucormycosis agent</name>
    <name type="synonym">Rhizopus arrhizus var. delemar</name>
    <dbReference type="NCBI Taxonomy" id="64495"/>
    <lineage>
        <taxon>Eukaryota</taxon>
        <taxon>Fungi</taxon>
        <taxon>Fungi incertae sedis</taxon>
        <taxon>Mucoromycota</taxon>
        <taxon>Mucoromycotina</taxon>
        <taxon>Mucoromycetes</taxon>
        <taxon>Mucorales</taxon>
        <taxon>Mucorineae</taxon>
        <taxon>Rhizopodaceae</taxon>
        <taxon>Rhizopus</taxon>
    </lineage>
</organism>
<dbReference type="AlphaFoldDB" id="A0A9P7CGH6"/>
<comment type="caution">
    <text evidence="2">The sequence shown here is derived from an EMBL/GenBank/DDBJ whole genome shotgun (WGS) entry which is preliminary data.</text>
</comment>
<dbReference type="Proteomes" id="UP000717996">
    <property type="component" value="Unassembled WGS sequence"/>
</dbReference>
<feature type="compositionally biased region" description="Low complexity" evidence="1">
    <location>
        <begin position="90"/>
        <end position="105"/>
    </location>
</feature>
<evidence type="ECO:0000313" key="3">
    <source>
        <dbReference type="Proteomes" id="UP000717996"/>
    </source>
</evidence>
<dbReference type="EMBL" id="JAANIT010000041">
    <property type="protein sequence ID" value="KAG1553340.1"/>
    <property type="molecule type" value="Genomic_DNA"/>
</dbReference>
<name>A0A9P7CGH6_RHIOR</name>
<gene>
    <name evidence="2" type="ORF">G6F51_000656</name>
</gene>
<evidence type="ECO:0000313" key="2">
    <source>
        <dbReference type="EMBL" id="KAG1553340.1"/>
    </source>
</evidence>